<name>A0A329LWF3_9BACL</name>
<evidence type="ECO:0000313" key="8">
    <source>
        <dbReference type="Proteomes" id="UP000250369"/>
    </source>
</evidence>
<dbReference type="NCBIfam" id="TIGR02937">
    <property type="entry name" value="sigma70-ECF"/>
    <property type="match status" value="1"/>
</dbReference>
<comment type="similarity">
    <text evidence="1">Belongs to the sigma-70 factor family. ECF subfamily.</text>
</comment>
<dbReference type="GO" id="GO:0003677">
    <property type="term" value="F:DNA binding"/>
    <property type="evidence" value="ECO:0007669"/>
    <property type="project" value="InterPro"/>
</dbReference>
<dbReference type="SUPFAM" id="SSF88659">
    <property type="entry name" value="Sigma3 and sigma4 domains of RNA polymerase sigma factors"/>
    <property type="match status" value="1"/>
</dbReference>
<keyword evidence="4" id="KW-0804">Transcription</keyword>
<dbReference type="Gene3D" id="1.10.10.10">
    <property type="entry name" value="Winged helix-like DNA-binding domain superfamily/Winged helix DNA-binding domain"/>
    <property type="match status" value="1"/>
</dbReference>
<dbReference type="OrthoDB" id="9784984at2"/>
<feature type="domain" description="RNA polymerase sigma factor 70 region 4 type 2" evidence="6">
    <location>
        <begin position="115"/>
        <end position="167"/>
    </location>
</feature>
<comment type="caution">
    <text evidence="7">The sequence shown here is derived from an EMBL/GenBank/DDBJ whole genome shotgun (WGS) entry which is preliminary data.</text>
</comment>
<evidence type="ECO:0000256" key="4">
    <source>
        <dbReference type="ARBA" id="ARBA00023163"/>
    </source>
</evidence>
<dbReference type="Pfam" id="PF08281">
    <property type="entry name" value="Sigma70_r4_2"/>
    <property type="match status" value="1"/>
</dbReference>
<sequence length="187" mass="22254">MNELDLIRRCKAGDMQAYDSLMRPYLTMAFRTAALITHDHHLAQDAVQNALIEVYRTLDRFQESKSSSFRSWFYKIVVFRSLNMLRQTKPVAEYMERADMMPSPIETIVRNEEAEILRQAVRSMKVEYRTVLVLYYFEEFKVEEIADILKIRKGTVKSRLHKARKLLEKQIDAHRIYDFAVKELRNL</sequence>
<dbReference type="InterPro" id="IPR013249">
    <property type="entry name" value="RNA_pol_sigma70_r4_t2"/>
</dbReference>
<dbReference type="SUPFAM" id="SSF88946">
    <property type="entry name" value="Sigma2 domain of RNA polymerase sigma factors"/>
    <property type="match status" value="1"/>
</dbReference>
<gene>
    <name evidence="7" type="ORF">DQG23_35125</name>
</gene>
<dbReference type="GO" id="GO:0006352">
    <property type="term" value="P:DNA-templated transcription initiation"/>
    <property type="evidence" value="ECO:0007669"/>
    <property type="project" value="InterPro"/>
</dbReference>
<dbReference type="Pfam" id="PF04542">
    <property type="entry name" value="Sigma70_r2"/>
    <property type="match status" value="1"/>
</dbReference>
<dbReference type="GO" id="GO:0016987">
    <property type="term" value="F:sigma factor activity"/>
    <property type="evidence" value="ECO:0007669"/>
    <property type="project" value="UniProtKB-KW"/>
</dbReference>
<dbReference type="PANTHER" id="PTHR43133">
    <property type="entry name" value="RNA POLYMERASE ECF-TYPE SIGMA FACTO"/>
    <property type="match status" value="1"/>
</dbReference>
<dbReference type="CDD" id="cd06171">
    <property type="entry name" value="Sigma70_r4"/>
    <property type="match status" value="1"/>
</dbReference>
<dbReference type="InterPro" id="IPR014284">
    <property type="entry name" value="RNA_pol_sigma-70_dom"/>
</dbReference>
<keyword evidence="2" id="KW-0805">Transcription regulation</keyword>
<accession>A0A329LWF3</accession>
<organism evidence="7 8">
    <name type="scientific">Paenibacillus contaminans</name>
    <dbReference type="NCBI Taxonomy" id="450362"/>
    <lineage>
        <taxon>Bacteria</taxon>
        <taxon>Bacillati</taxon>
        <taxon>Bacillota</taxon>
        <taxon>Bacilli</taxon>
        <taxon>Bacillales</taxon>
        <taxon>Paenibacillaceae</taxon>
        <taxon>Paenibacillus</taxon>
    </lineage>
</organism>
<feature type="domain" description="RNA polymerase sigma-70 region 2" evidence="5">
    <location>
        <begin position="21"/>
        <end position="89"/>
    </location>
</feature>
<proteinExistence type="inferred from homology"/>
<dbReference type="PANTHER" id="PTHR43133:SF51">
    <property type="entry name" value="RNA POLYMERASE SIGMA FACTOR"/>
    <property type="match status" value="1"/>
</dbReference>
<dbReference type="RefSeq" id="WP_113035706.1">
    <property type="nucleotide sequence ID" value="NZ_QMFB01000034.1"/>
</dbReference>
<evidence type="ECO:0000259" key="5">
    <source>
        <dbReference type="Pfam" id="PF04542"/>
    </source>
</evidence>
<dbReference type="Proteomes" id="UP000250369">
    <property type="component" value="Unassembled WGS sequence"/>
</dbReference>
<dbReference type="InterPro" id="IPR007627">
    <property type="entry name" value="RNA_pol_sigma70_r2"/>
</dbReference>
<dbReference type="EMBL" id="QMFB01000034">
    <property type="protein sequence ID" value="RAV12159.1"/>
    <property type="molecule type" value="Genomic_DNA"/>
</dbReference>
<evidence type="ECO:0000259" key="6">
    <source>
        <dbReference type="Pfam" id="PF08281"/>
    </source>
</evidence>
<evidence type="ECO:0000256" key="1">
    <source>
        <dbReference type="ARBA" id="ARBA00010641"/>
    </source>
</evidence>
<reference evidence="7 8" key="1">
    <citation type="journal article" date="2009" name="Int. J. Syst. Evol. Microbiol.">
        <title>Paenibacillus contaminans sp. nov., isolated from a contaminated laboratory plate.</title>
        <authorList>
            <person name="Chou J.H."/>
            <person name="Lee J.H."/>
            <person name="Lin M.C."/>
            <person name="Chang P.S."/>
            <person name="Arun A.B."/>
            <person name="Young C.C."/>
            <person name="Chen W.M."/>
        </authorList>
    </citation>
    <scope>NUCLEOTIDE SEQUENCE [LARGE SCALE GENOMIC DNA]</scope>
    <source>
        <strain evidence="7 8">CKOBP-6</strain>
    </source>
</reference>
<dbReference type="AlphaFoldDB" id="A0A329LWF3"/>
<dbReference type="Gene3D" id="1.10.1740.10">
    <property type="match status" value="1"/>
</dbReference>
<dbReference type="InterPro" id="IPR036388">
    <property type="entry name" value="WH-like_DNA-bd_sf"/>
</dbReference>
<protein>
    <submittedName>
        <fullName evidence="7">RNA polymerase sigma factor</fullName>
    </submittedName>
</protein>
<evidence type="ECO:0000313" key="7">
    <source>
        <dbReference type="EMBL" id="RAV12159.1"/>
    </source>
</evidence>
<keyword evidence="3" id="KW-0731">Sigma factor</keyword>
<keyword evidence="8" id="KW-1185">Reference proteome</keyword>
<dbReference type="InterPro" id="IPR039425">
    <property type="entry name" value="RNA_pol_sigma-70-like"/>
</dbReference>
<evidence type="ECO:0000256" key="3">
    <source>
        <dbReference type="ARBA" id="ARBA00023082"/>
    </source>
</evidence>
<evidence type="ECO:0000256" key="2">
    <source>
        <dbReference type="ARBA" id="ARBA00023015"/>
    </source>
</evidence>
<dbReference type="InterPro" id="IPR013324">
    <property type="entry name" value="RNA_pol_sigma_r3/r4-like"/>
</dbReference>
<dbReference type="InterPro" id="IPR013325">
    <property type="entry name" value="RNA_pol_sigma_r2"/>
</dbReference>